<keyword evidence="6 8" id="KW-0472">Membrane</keyword>
<feature type="compositionally biased region" description="Basic and acidic residues" evidence="10">
    <location>
        <begin position="106"/>
        <end position="134"/>
    </location>
</feature>
<dbReference type="RefSeq" id="WP_035247055.1">
    <property type="nucleotide sequence ID" value="NZ_ARXU01000005.1"/>
</dbReference>
<evidence type="ECO:0000256" key="8">
    <source>
        <dbReference type="HAMAP-Rule" id="MF_00509"/>
    </source>
</evidence>
<evidence type="ECO:0000313" key="13">
    <source>
        <dbReference type="Proteomes" id="UP000029443"/>
    </source>
</evidence>
<evidence type="ECO:0000256" key="1">
    <source>
        <dbReference type="ARBA" id="ARBA00022475"/>
    </source>
</evidence>
<dbReference type="PANTHER" id="PTHR38685">
    <property type="entry name" value="CELL DIVISION PROTEIN ZIPA"/>
    <property type="match status" value="1"/>
</dbReference>
<sequence length="307" mass="35083">MGLNLETLIGILVILILLILADGVRRMIKERQGRLRMRIDPRYRDAQEDEPEKSDYNPELIGTARVVRRAMEMDSQERADAPPTMMEPDEAVTEEIPTAEQQNLFDGDREPEPVDEPTAYREPPKQPEPPREPPKPVVEQRAAEKKPAERQPERKTERHREPQPVLEVIVVHLIAQRGAPFAGNHLLRLLLESGLRYGQMNIFHRHVALDGRDELQFSMANAVEPGTFDLDTMEEKTFAGVTFFLKLPGATDALGALDKMLSICRRLASELDGDLKDEQHSVLTPQTMEHLRQRVQEFERRQRVPSA</sequence>
<evidence type="ECO:0000256" key="5">
    <source>
        <dbReference type="ARBA" id="ARBA00022989"/>
    </source>
</evidence>
<feature type="region of interest" description="Disordered" evidence="10">
    <location>
        <begin position="73"/>
        <end position="161"/>
    </location>
</feature>
<comment type="subunit">
    <text evidence="8">Interacts with FtsZ via their C-terminal domains.</text>
</comment>
<dbReference type="SMART" id="SM00771">
    <property type="entry name" value="ZipA_C"/>
    <property type="match status" value="1"/>
</dbReference>
<evidence type="ECO:0000256" key="10">
    <source>
        <dbReference type="SAM" id="MobiDB-lite"/>
    </source>
</evidence>
<keyword evidence="2 8" id="KW-0997">Cell inner membrane</keyword>
<comment type="subcellular location">
    <subcellularLocation>
        <location evidence="8">Cell inner membrane</location>
        <topology evidence="8">Single-pass type I membrane protein</topology>
    </subcellularLocation>
    <text evidence="8">Localizes to the Z ring in an FtsZ-dependent manner.</text>
</comment>
<evidence type="ECO:0000256" key="9">
    <source>
        <dbReference type="RuleBase" id="RU003612"/>
    </source>
</evidence>
<dbReference type="HAMAP" id="MF_00509">
    <property type="entry name" value="ZipA"/>
    <property type="match status" value="1"/>
</dbReference>
<dbReference type="Pfam" id="PF04354">
    <property type="entry name" value="ZipA_C"/>
    <property type="match status" value="1"/>
</dbReference>
<dbReference type="InterPro" id="IPR036765">
    <property type="entry name" value="ZipA_FtsZ-bd_C_sf"/>
</dbReference>
<accession>A0ABR4WE56</accession>
<evidence type="ECO:0000313" key="12">
    <source>
        <dbReference type="EMBL" id="KGD61234.1"/>
    </source>
</evidence>
<dbReference type="Gene3D" id="3.30.1400.10">
    <property type="entry name" value="ZipA, C-terminal FtsZ-binding domain"/>
    <property type="match status" value="1"/>
</dbReference>
<organism evidence="12 13">
    <name type="scientific">Alcanivorax jadensis T9</name>
    <dbReference type="NCBI Taxonomy" id="1177181"/>
    <lineage>
        <taxon>Bacteria</taxon>
        <taxon>Pseudomonadati</taxon>
        <taxon>Pseudomonadota</taxon>
        <taxon>Gammaproteobacteria</taxon>
        <taxon>Oceanospirillales</taxon>
        <taxon>Alcanivoracaceae</taxon>
        <taxon>Alcanivorax</taxon>
    </lineage>
</organism>
<dbReference type="NCBIfam" id="TIGR02205">
    <property type="entry name" value="septum_zipA"/>
    <property type="match status" value="1"/>
</dbReference>
<protein>
    <recommendedName>
        <fullName evidence="8 9">Cell division protein ZipA</fullName>
    </recommendedName>
</protein>
<dbReference type="PANTHER" id="PTHR38685:SF1">
    <property type="entry name" value="CELL DIVISION PROTEIN ZIPA"/>
    <property type="match status" value="1"/>
</dbReference>
<feature type="compositionally biased region" description="Basic and acidic residues" evidence="10">
    <location>
        <begin position="141"/>
        <end position="161"/>
    </location>
</feature>
<comment type="function">
    <text evidence="8 9">Essential cell division protein that stabilizes the FtsZ protofilaments by cross-linking them and that serves as a cytoplasmic membrane anchor for the Z ring. Also required for the recruitment to the septal ring of downstream cell division proteins.</text>
</comment>
<keyword evidence="3 8" id="KW-0132">Cell division</keyword>
<dbReference type="GO" id="GO:0051301">
    <property type="term" value="P:cell division"/>
    <property type="evidence" value="ECO:0007669"/>
    <property type="project" value="UniProtKB-KW"/>
</dbReference>
<evidence type="ECO:0000256" key="6">
    <source>
        <dbReference type="ARBA" id="ARBA00023136"/>
    </source>
</evidence>
<dbReference type="EMBL" id="ARXU01000005">
    <property type="protein sequence ID" value="KGD61234.1"/>
    <property type="molecule type" value="Genomic_DNA"/>
</dbReference>
<evidence type="ECO:0000256" key="2">
    <source>
        <dbReference type="ARBA" id="ARBA00022519"/>
    </source>
</evidence>
<keyword evidence="5 8" id="KW-1133">Transmembrane helix</keyword>
<keyword evidence="7 8" id="KW-0131">Cell cycle</keyword>
<dbReference type="InterPro" id="IPR007449">
    <property type="entry name" value="ZipA_FtsZ-bd_C"/>
</dbReference>
<keyword evidence="1 8" id="KW-1003">Cell membrane</keyword>
<proteinExistence type="inferred from homology"/>
<evidence type="ECO:0000256" key="7">
    <source>
        <dbReference type="ARBA" id="ARBA00023306"/>
    </source>
</evidence>
<evidence type="ECO:0000259" key="11">
    <source>
        <dbReference type="SMART" id="SM00771"/>
    </source>
</evidence>
<keyword evidence="4 8" id="KW-0812">Transmembrane</keyword>
<dbReference type="Proteomes" id="UP000029443">
    <property type="component" value="Unassembled WGS sequence"/>
</dbReference>
<gene>
    <name evidence="8 12" type="primary">zipA</name>
    <name evidence="12" type="ORF">T9A_01683</name>
</gene>
<name>A0ABR4WE56_9GAMM</name>
<comment type="similarity">
    <text evidence="8 9">Belongs to the ZipA family.</text>
</comment>
<feature type="domain" description="ZipA C-terminal FtsZ-binding" evidence="11">
    <location>
        <begin position="165"/>
        <end position="295"/>
    </location>
</feature>
<comment type="caution">
    <text evidence="12">The sequence shown here is derived from an EMBL/GenBank/DDBJ whole genome shotgun (WGS) entry which is preliminary data.</text>
</comment>
<evidence type="ECO:0000256" key="4">
    <source>
        <dbReference type="ARBA" id="ARBA00022692"/>
    </source>
</evidence>
<dbReference type="InterPro" id="IPR011919">
    <property type="entry name" value="Cell_div_ZipA"/>
</dbReference>
<keyword evidence="13" id="KW-1185">Reference proteome</keyword>
<evidence type="ECO:0000256" key="3">
    <source>
        <dbReference type="ARBA" id="ARBA00022618"/>
    </source>
</evidence>
<dbReference type="SUPFAM" id="SSF64383">
    <property type="entry name" value="Cell-division protein ZipA, C-terminal domain"/>
    <property type="match status" value="1"/>
</dbReference>
<feature type="transmembrane region" description="Helical" evidence="8">
    <location>
        <begin position="6"/>
        <end position="28"/>
    </location>
</feature>
<reference evidence="12 13" key="1">
    <citation type="submission" date="2012-09" db="EMBL/GenBank/DDBJ databases">
        <title>Genome Sequence of alkane-degrading Bacterium Alcanivorax jadensis T9.</title>
        <authorList>
            <person name="Lai Q."/>
            <person name="Shao Z."/>
        </authorList>
    </citation>
    <scope>NUCLEOTIDE SEQUENCE [LARGE SCALE GENOMIC DNA]</scope>
    <source>
        <strain evidence="12 13">T9</strain>
    </source>
</reference>